<protein>
    <submittedName>
        <fullName evidence="3">Uncharacterized protein</fullName>
    </submittedName>
</protein>
<dbReference type="RefSeq" id="WP_154825001.1">
    <property type="nucleotide sequence ID" value="NZ_JACRTL010000007.1"/>
</dbReference>
<organism evidence="3 4">
    <name type="scientific">Massiliimalia timonensis</name>
    <dbReference type="NCBI Taxonomy" id="1987501"/>
    <lineage>
        <taxon>Bacteria</taxon>
        <taxon>Bacillati</taxon>
        <taxon>Bacillota</taxon>
        <taxon>Clostridia</taxon>
        <taxon>Eubacteriales</taxon>
        <taxon>Oscillospiraceae</taxon>
        <taxon>Massiliimalia</taxon>
    </lineage>
</organism>
<dbReference type="AlphaFoldDB" id="A0A8J6PL14"/>
<evidence type="ECO:0000313" key="3">
    <source>
        <dbReference type="EMBL" id="MBC8611615.1"/>
    </source>
</evidence>
<proteinExistence type="predicted"/>
<feature type="signal peptide" evidence="2">
    <location>
        <begin position="1"/>
        <end position="25"/>
    </location>
</feature>
<evidence type="ECO:0000256" key="1">
    <source>
        <dbReference type="SAM" id="MobiDB-lite"/>
    </source>
</evidence>
<feature type="chain" id="PRO_5035291839" evidence="2">
    <location>
        <begin position="26"/>
        <end position="204"/>
    </location>
</feature>
<dbReference type="EMBL" id="JACRTL010000007">
    <property type="protein sequence ID" value="MBC8611615.1"/>
    <property type="molecule type" value="Genomic_DNA"/>
</dbReference>
<reference evidence="3" key="1">
    <citation type="submission" date="2020-08" db="EMBL/GenBank/DDBJ databases">
        <title>Genome public.</title>
        <authorList>
            <person name="Liu C."/>
            <person name="Sun Q."/>
        </authorList>
    </citation>
    <scope>NUCLEOTIDE SEQUENCE</scope>
    <source>
        <strain evidence="3">NSJ-15</strain>
    </source>
</reference>
<gene>
    <name evidence="3" type="ORF">H8702_10985</name>
</gene>
<accession>A0A8J6PL14</accession>
<keyword evidence="4" id="KW-1185">Reference proteome</keyword>
<keyword evidence="2" id="KW-0732">Signal</keyword>
<evidence type="ECO:0000313" key="4">
    <source>
        <dbReference type="Proteomes" id="UP000632659"/>
    </source>
</evidence>
<name>A0A8J6PL14_9FIRM</name>
<feature type="region of interest" description="Disordered" evidence="1">
    <location>
        <begin position="60"/>
        <end position="89"/>
    </location>
</feature>
<dbReference type="Proteomes" id="UP000632659">
    <property type="component" value="Unassembled WGS sequence"/>
</dbReference>
<evidence type="ECO:0000256" key="2">
    <source>
        <dbReference type="SAM" id="SignalP"/>
    </source>
</evidence>
<comment type="caution">
    <text evidence="3">The sequence shown here is derived from an EMBL/GenBank/DDBJ whole genome shotgun (WGS) entry which is preliminary data.</text>
</comment>
<sequence>MFKKIVSAFLALTFVTTLMPAGLQAIVLAQNASSQVQEEAVREELSDYLLKIVDTEGVTEIVTPDPEPPRKKARSSSLSSEEEVDPNQELILEKKDGSRVAYIFSEDIQYIDENGAVHYKEISVEKQTDDKLKKEGYDYSNGTNDYRINFSSDISKGIFVDNEQVKFSLIPQNTKNVSGTTETVSTIDGDIGAFSYQGIYGMAS</sequence>